<dbReference type="EMBL" id="HBGN01013479">
    <property type="protein sequence ID" value="CAD9325430.1"/>
    <property type="molecule type" value="Transcribed_RNA"/>
</dbReference>
<feature type="region of interest" description="Disordered" evidence="3">
    <location>
        <begin position="1048"/>
        <end position="1079"/>
    </location>
</feature>
<evidence type="ECO:0000259" key="4">
    <source>
        <dbReference type="PROSITE" id="PS50190"/>
    </source>
</evidence>
<dbReference type="PROSITE" id="PS50190">
    <property type="entry name" value="SEC7"/>
    <property type="match status" value="1"/>
</dbReference>
<organism evidence="6">
    <name type="scientific">Ditylum brightwellii</name>
    <dbReference type="NCBI Taxonomy" id="49249"/>
    <lineage>
        <taxon>Eukaryota</taxon>
        <taxon>Sar</taxon>
        <taxon>Stramenopiles</taxon>
        <taxon>Ochrophyta</taxon>
        <taxon>Bacillariophyta</taxon>
        <taxon>Mediophyceae</taxon>
        <taxon>Lithodesmiophycidae</taxon>
        <taxon>Lithodesmiales</taxon>
        <taxon>Lithodesmiaceae</taxon>
        <taxon>Ditylum</taxon>
    </lineage>
</organism>
<dbReference type="SUPFAM" id="SSF48425">
    <property type="entry name" value="Sec7 domain"/>
    <property type="match status" value="1"/>
</dbReference>
<dbReference type="PANTHER" id="PTHR10663">
    <property type="entry name" value="GUANYL-NUCLEOTIDE EXCHANGE FACTOR"/>
    <property type="match status" value="1"/>
</dbReference>
<evidence type="ECO:0000313" key="6">
    <source>
        <dbReference type="EMBL" id="CAD9325432.1"/>
    </source>
</evidence>
<accession>A0A6U3QQR8</accession>
<evidence type="ECO:0000256" key="3">
    <source>
        <dbReference type="SAM" id="MobiDB-lite"/>
    </source>
</evidence>
<evidence type="ECO:0000256" key="2">
    <source>
        <dbReference type="ARBA" id="ARBA00022490"/>
    </source>
</evidence>
<name>A0A6U3QQR8_9STRA</name>
<evidence type="ECO:0000313" key="5">
    <source>
        <dbReference type="EMBL" id="CAD9325430.1"/>
    </source>
</evidence>
<dbReference type="InterPro" id="IPR015403">
    <property type="entry name" value="Mon2/Sec7/BIG1-like_HDS"/>
</dbReference>
<dbReference type="SUPFAM" id="SSF48371">
    <property type="entry name" value="ARM repeat"/>
    <property type="match status" value="1"/>
</dbReference>
<dbReference type="SMART" id="SM00222">
    <property type="entry name" value="Sec7"/>
    <property type="match status" value="1"/>
</dbReference>
<dbReference type="GO" id="GO:0032012">
    <property type="term" value="P:regulation of ARF protein signal transduction"/>
    <property type="evidence" value="ECO:0007669"/>
    <property type="project" value="InterPro"/>
</dbReference>
<reference evidence="6" key="1">
    <citation type="submission" date="2021-01" db="EMBL/GenBank/DDBJ databases">
        <authorList>
            <person name="Corre E."/>
            <person name="Pelletier E."/>
            <person name="Niang G."/>
            <person name="Scheremetjew M."/>
            <person name="Finn R."/>
            <person name="Kale V."/>
            <person name="Holt S."/>
            <person name="Cochrane G."/>
            <person name="Meng A."/>
            <person name="Brown T."/>
            <person name="Cohen L."/>
        </authorList>
    </citation>
    <scope>NUCLEOTIDE SEQUENCE</scope>
    <source>
        <strain evidence="6">Pop2</strain>
    </source>
</reference>
<keyword evidence="2" id="KW-0963">Cytoplasm</keyword>
<dbReference type="PANTHER" id="PTHR10663:SF375">
    <property type="entry name" value="LD29171P"/>
    <property type="match status" value="1"/>
</dbReference>
<dbReference type="Pfam" id="PF09324">
    <property type="entry name" value="Sec7-like_HDS"/>
    <property type="match status" value="1"/>
</dbReference>
<comment type="subcellular location">
    <subcellularLocation>
        <location evidence="1">Cytoplasm</location>
    </subcellularLocation>
</comment>
<dbReference type="EMBL" id="HBGN01013480">
    <property type="protein sequence ID" value="CAD9325432.1"/>
    <property type="molecule type" value="Transcribed_RNA"/>
</dbReference>
<dbReference type="Gene3D" id="1.10.1000.11">
    <property type="entry name" value="Arf Nucleotide-binding Site Opener,domain 2"/>
    <property type="match status" value="1"/>
</dbReference>
<protein>
    <recommendedName>
        <fullName evidence="4">SEC7 domain-containing protein</fullName>
    </recommendedName>
</protein>
<gene>
    <name evidence="5" type="ORF">DBRI1063_LOCUS8623</name>
    <name evidence="6" type="ORF">DBRI1063_LOCUS8624</name>
</gene>
<dbReference type="InterPro" id="IPR035999">
    <property type="entry name" value="Sec7_dom_sf"/>
</dbReference>
<evidence type="ECO:0000256" key="1">
    <source>
        <dbReference type="ARBA" id="ARBA00004496"/>
    </source>
</evidence>
<dbReference type="InterPro" id="IPR046455">
    <property type="entry name" value="Sec7/BIG1-like_C"/>
</dbReference>
<dbReference type="GO" id="GO:0005085">
    <property type="term" value="F:guanyl-nucleotide exchange factor activity"/>
    <property type="evidence" value="ECO:0007669"/>
    <property type="project" value="InterPro"/>
</dbReference>
<dbReference type="GO" id="GO:0005737">
    <property type="term" value="C:cytoplasm"/>
    <property type="evidence" value="ECO:0007669"/>
    <property type="project" value="UniProtKB-SubCell"/>
</dbReference>
<dbReference type="Pfam" id="PF01369">
    <property type="entry name" value="Sec7"/>
    <property type="match status" value="1"/>
</dbReference>
<dbReference type="InterPro" id="IPR000904">
    <property type="entry name" value="Sec7_dom"/>
</dbReference>
<dbReference type="Pfam" id="PF20252">
    <property type="entry name" value="BIG2_C"/>
    <property type="match status" value="1"/>
</dbReference>
<feature type="domain" description="SEC7" evidence="4">
    <location>
        <begin position="1"/>
        <end position="81"/>
    </location>
</feature>
<sequence>MEKFAERYTRQNEEVFTSADTAFILGFSVIMLNTDLHNPSIKPERRMTLDSFIRNNRGISANGGDLPVDFLTGIYDRIKAMPFTLKEDDDAREKAGDNAQKEFDTSSLFADAAGFFGSSADDRKREKFRKEREEMMAASEQLFRKRPGKAGEKASMAASSQLAESVSPADVVKPMFDVTWGPLIGTLSQVLETSADANSIALCLNGFVYAVRISSHSGMSLARDTFVNSLAKFTTLGSIKEMKSKNIESIRTLLSIAIIDGDYLGESWAPVLQCISQLALLQLYASGLDADSKFLTENEQDDAHADAGGFFRQPTKAETDRELEENNGRAVLAAVNEVLIDKVFSSSVNLSALGIAHFIEQLVSVSESEIAGESKGGISGVTPLHGKQTGLNAGTSSGHGKDGPRIFCLQRLVEVADYNMDFRPRLAWAQMWELMANHFAKIGCHKNAMVSMFAIDALRQLSFKFLEKPELSDFNFQRIFLRPFLLIMENASSRNDIRELILRCVDNMIRALAHNLRSGWKVFFSILTLSASDPSEKINTLGLAILQRLLDEHLDQLCRLDEFNDHGAESKSDENEEQKQLSALQRRQRNANAEDFVELCKASLSFVQTEESEHPLPIGLSMRALCHTACYADLIASKRVLPPVSGCQSEDPAGSGFTYDGLSDVEAEEMVLWRPIFDGLAAGICSPAPSIHGDVGCIVQRGSLMTLRAILLRHGSLFSVSQWVVILKQVILPSIQIAAEYDNSQVTKITSESPSVSSLDFLSDPLPLPPGSEDEGLIKFAMLSQSEESAPTRPLGEAELLVEASFADLRHNGDGNLSRVHGLAKKDADGIISNEQPFPDSWIATTAPIALGLLTDIIGKVIVDLGVSARTVIWPIVIGQFQRWSIGYPLLRPIHERRAEMTQNDGGSRDAQPWFPCEALVRIGCHELGRIPDVVFDASSSLTEQEAIEWPNTLCLSFSDTLTKNVVSAGMAHEELVECKLAALGIPKEKKDTTEKKESTDVKEIVNTPYGKGRVVGKRKDKHVVGGVEKSVNITVVEMESGATMYGPIVQEKKDQKAQKKEKRSSKTTQPKVKEVIKKGKKSNMTSRDYLYYFVRALKIKCVASHCLQQQLPHFMDLAAWKLGKEEVSKMLEALEHSRQMSRKASLDEDLAHAFQEALFSEWGDGVEEVEAALSSMGKFNHRGGSEMFFLTQQAGSNKATIHLLSLLFLNNLRNKESEKLDNAIVKEWDREGHAQPLLLERMMDVLENFLISEEKDGTLIDPNVWRMSSESGGKVAVYCTSFAVVVVEILNTIIMFSTDQFARHKNVIFPVLCSLVKVQSDEIRGLIYTILSKQVAPLIDVSME</sequence>
<dbReference type="InterPro" id="IPR016024">
    <property type="entry name" value="ARM-type_fold"/>
</dbReference>
<dbReference type="InterPro" id="IPR023394">
    <property type="entry name" value="Sec7_C_sf"/>
</dbReference>
<proteinExistence type="predicted"/>